<dbReference type="Proteomes" id="UP000604661">
    <property type="component" value="Unassembled WGS sequence"/>
</dbReference>
<dbReference type="EMBL" id="JACJTE010000110">
    <property type="protein sequence ID" value="MBD2565783.1"/>
    <property type="molecule type" value="Genomic_DNA"/>
</dbReference>
<keyword evidence="2" id="KW-1185">Reference proteome</keyword>
<protein>
    <submittedName>
        <fullName evidence="1">Uncharacterized protein</fullName>
    </submittedName>
</protein>
<dbReference type="RefSeq" id="WP_190901312.1">
    <property type="nucleotide sequence ID" value="NZ_JACJTE010000110.1"/>
</dbReference>
<proteinExistence type="predicted"/>
<organism evidence="1 2">
    <name type="scientific">Nostoc linckia FACHB-391</name>
    <dbReference type="NCBI Taxonomy" id="2692906"/>
    <lineage>
        <taxon>Bacteria</taxon>
        <taxon>Bacillati</taxon>
        <taxon>Cyanobacteriota</taxon>
        <taxon>Cyanophyceae</taxon>
        <taxon>Nostocales</taxon>
        <taxon>Nostocaceae</taxon>
        <taxon>Nostoc</taxon>
    </lineage>
</organism>
<comment type="caution">
    <text evidence="1">The sequence shown here is derived from an EMBL/GenBank/DDBJ whole genome shotgun (WGS) entry which is preliminary data.</text>
</comment>
<name>A0ABR8F6H6_NOSLI</name>
<evidence type="ECO:0000313" key="2">
    <source>
        <dbReference type="Proteomes" id="UP000604661"/>
    </source>
</evidence>
<evidence type="ECO:0000313" key="1">
    <source>
        <dbReference type="EMBL" id="MBD2565783.1"/>
    </source>
</evidence>
<gene>
    <name evidence="1" type="ORF">H6G95_35555</name>
</gene>
<reference evidence="1 2" key="1">
    <citation type="journal article" date="2020" name="ISME J.">
        <title>Comparative genomics reveals insights into cyanobacterial evolution and habitat adaptation.</title>
        <authorList>
            <person name="Chen M.Y."/>
            <person name="Teng W.K."/>
            <person name="Zhao L."/>
            <person name="Hu C.X."/>
            <person name="Zhou Y.K."/>
            <person name="Han B.P."/>
            <person name="Song L.R."/>
            <person name="Shu W.S."/>
        </authorList>
    </citation>
    <scope>NUCLEOTIDE SEQUENCE [LARGE SCALE GENOMIC DNA]</scope>
    <source>
        <strain evidence="1 2">FACHB-391</strain>
    </source>
</reference>
<accession>A0ABR8F6H6</accession>
<sequence>MALYQVTQTTENGNGDTVGTVNYAILQANQLPGDNTISINYIGQRS</sequence>